<dbReference type="RefSeq" id="WP_320315804.1">
    <property type="nucleotide sequence ID" value="NZ_JAVIIX010000003.1"/>
</dbReference>
<comment type="caution">
    <text evidence="1">The sequence shown here is derived from an EMBL/GenBank/DDBJ whole genome shotgun (WGS) entry which is preliminary data.</text>
</comment>
<dbReference type="Proteomes" id="UP001271780">
    <property type="component" value="Unassembled WGS sequence"/>
</dbReference>
<evidence type="ECO:0000313" key="1">
    <source>
        <dbReference type="EMBL" id="MDX8471713.1"/>
    </source>
</evidence>
<gene>
    <name evidence="1" type="ORF">RFM27_06495</name>
</gene>
<dbReference type="EMBL" id="JAVIIZ010000002">
    <property type="protein sequence ID" value="MDX8471713.1"/>
    <property type="molecule type" value="Genomic_DNA"/>
</dbReference>
<accession>A0ABU4XCG0</accession>
<evidence type="ECO:0000313" key="2">
    <source>
        <dbReference type="Proteomes" id="UP001271780"/>
    </source>
</evidence>
<organism evidence="1 2">
    <name type="scientific">Mesorhizobium dulcispinae</name>
    <dbReference type="NCBI Taxonomy" id="3072316"/>
    <lineage>
        <taxon>Bacteria</taxon>
        <taxon>Pseudomonadati</taxon>
        <taxon>Pseudomonadota</taxon>
        <taxon>Alphaproteobacteria</taxon>
        <taxon>Hyphomicrobiales</taxon>
        <taxon>Phyllobacteriaceae</taxon>
        <taxon>Mesorhizobium</taxon>
    </lineage>
</organism>
<sequence>MTEIVLKSQTALKPRSGVALWLRAAIDWLRQARVAARLPNESIEDLSDRQLRDIGAERRNVSKAMDRELGRIGLLDAGWQQPRR</sequence>
<reference evidence="1 2" key="1">
    <citation type="submission" date="2023-08" db="EMBL/GenBank/DDBJ databases">
        <title>Implementing the SeqCode for naming new Mesorhizobium species isolated from Vachellia karroo root nodules.</title>
        <authorList>
            <person name="Van Lill M."/>
        </authorList>
    </citation>
    <scope>NUCLEOTIDE SEQUENCE [LARGE SCALE GENOMIC DNA]</scope>
    <source>
        <strain evidence="1 2">VK23A</strain>
    </source>
</reference>
<proteinExistence type="predicted"/>
<keyword evidence="2" id="KW-1185">Reference proteome</keyword>
<protein>
    <recommendedName>
        <fullName evidence="3">DUF1127 domain-containing protein</fullName>
    </recommendedName>
</protein>
<evidence type="ECO:0008006" key="3">
    <source>
        <dbReference type="Google" id="ProtNLM"/>
    </source>
</evidence>
<name>A0ABU4XCG0_9HYPH</name>